<evidence type="ECO:0000256" key="2">
    <source>
        <dbReference type="ARBA" id="ARBA00022692"/>
    </source>
</evidence>
<gene>
    <name evidence="7" type="ORF">BcabD6B2_09990</name>
</gene>
<dbReference type="InterPro" id="IPR012879">
    <property type="entry name" value="CCDC47"/>
</dbReference>
<proteinExistence type="predicted"/>
<dbReference type="AlphaFoldDB" id="A0AAV4LP33"/>
<keyword evidence="3 5" id="KW-1133">Transmembrane helix</keyword>
<name>A0AAV4LP33_BABCB</name>
<dbReference type="GeneID" id="94193047"/>
<evidence type="ECO:0000256" key="5">
    <source>
        <dbReference type="SAM" id="Phobius"/>
    </source>
</evidence>
<dbReference type="PANTHER" id="PTHR12883:SF0">
    <property type="entry name" value="PAT COMPLEX SUBUNIT CCDC47"/>
    <property type="match status" value="1"/>
</dbReference>
<dbReference type="EMBL" id="BPLF01000001">
    <property type="protein sequence ID" value="GIX61564.1"/>
    <property type="molecule type" value="Genomic_DNA"/>
</dbReference>
<evidence type="ECO:0000256" key="3">
    <source>
        <dbReference type="ARBA" id="ARBA00022989"/>
    </source>
</evidence>
<keyword evidence="4 5" id="KW-0472">Membrane</keyword>
<organism evidence="7 8">
    <name type="scientific">Babesia caballi</name>
    <dbReference type="NCBI Taxonomy" id="5871"/>
    <lineage>
        <taxon>Eukaryota</taxon>
        <taxon>Sar</taxon>
        <taxon>Alveolata</taxon>
        <taxon>Apicomplexa</taxon>
        <taxon>Aconoidasida</taxon>
        <taxon>Piroplasmida</taxon>
        <taxon>Babesiidae</taxon>
        <taxon>Babesia</taxon>
    </lineage>
</organism>
<dbReference type="Pfam" id="PF07946">
    <property type="entry name" value="CCDC47"/>
    <property type="match status" value="1"/>
</dbReference>
<dbReference type="GO" id="GO:0005509">
    <property type="term" value="F:calcium ion binding"/>
    <property type="evidence" value="ECO:0007669"/>
    <property type="project" value="InterPro"/>
</dbReference>
<sequence length="399" mass="46760">MTNICRKAICFGAALALCFLADRRTALADGAFDFEVKDFLSTQWIKDLKPTRETATNIEFEAFEFEVDPEDEATDEVKQPPKKIDIFDFETLSYPLLLYLPPNFRRHYFYFLCFCVGLGFYAYFGYRRNVNRLKRTLAALKPLLREHFAYIADEPACYERLKLHRFRTFASGRTSCDTLTITFDYVKRQCLWHEWLLRFIFGMQDVMTIDMTLPQMDPVTFAITQKKTNKAFVKSNEDLADTTYAYEPAELPRSHRAYINGMEKCLTNYAHYVIARCQDFFPQLIEFLALDAVPTPDGYVERRRLHLKVRVGNDDALARQVLAAAIHLADYTKNYSVHEKTREALTRSRHDLVSLIYREEIRRRQEEAREENLKLSPGKLKKLEKKALSRPAPRVKMIR</sequence>
<reference evidence="7 8" key="1">
    <citation type="submission" date="2021-06" db="EMBL/GenBank/DDBJ databases">
        <title>Genome sequence of Babesia caballi.</title>
        <authorList>
            <person name="Yamagishi J."/>
            <person name="Kidaka T."/>
            <person name="Ochi A."/>
        </authorList>
    </citation>
    <scope>NUCLEOTIDE SEQUENCE [LARGE SCALE GENOMIC DNA]</scope>
    <source>
        <strain evidence="7">USDA-D6B2</strain>
    </source>
</reference>
<accession>A0AAV4LP33</accession>
<dbReference type="GO" id="GO:0005783">
    <property type="term" value="C:endoplasmic reticulum"/>
    <property type="evidence" value="ECO:0007669"/>
    <property type="project" value="InterPro"/>
</dbReference>
<evidence type="ECO:0000256" key="4">
    <source>
        <dbReference type="ARBA" id="ARBA00023136"/>
    </source>
</evidence>
<evidence type="ECO:0000313" key="7">
    <source>
        <dbReference type="EMBL" id="GIX61564.1"/>
    </source>
</evidence>
<keyword evidence="2 5" id="KW-0812">Transmembrane</keyword>
<dbReference type="PANTHER" id="PTHR12883">
    <property type="entry name" value="ADIPOCYTE-SPECIFIC PROTEIN 4-RELATED"/>
    <property type="match status" value="1"/>
</dbReference>
<comment type="subcellular location">
    <subcellularLocation>
        <location evidence="1">Membrane</location>
        <topology evidence="1">Single-pass membrane protein</topology>
    </subcellularLocation>
</comment>
<evidence type="ECO:0000256" key="1">
    <source>
        <dbReference type="ARBA" id="ARBA00004167"/>
    </source>
</evidence>
<comment type="caution">
    <text evidence="7">The sequence shown here is derived from an EMBL/GenBank/DDBJ whole genome shotgun (WGS) entry which is preliminary data.</text>
</comment>
<dbReference type="Proteomes" id="UP001497744">
    <property type="component" value="Unassembled WGS sequence"/>
</dbReference>
<evidence type="ECO:0000256" key="6">
    <source>
        <dbReference type="SAM" id="SignalP"/>
    </source>
</evidence>
<protein>
    <submittedName>
        <fullName evidence="7">Membrane protein, putative</fullName>
    </submittedName>
</protein>
<dbReference type="GO" id="GO:0016020">
    <property type="term" value="C:membrane"/>
    <property type="evidence" value="ECO:0007669"/>
    <property type="project" value="UniProtKB-SubCell"/>
</dbReference>
<keyword evidence="8" id="KW-1185">Reference proteome</keyword>
<evidence type="ECO:0000313" key="8">
    <source>
        <dbReference type="Proteomes" id="UP001497744"/>
    </source>
</evidence>
<dbReference type="GO" id="GO:0032469">
    <property type="term" value="P:endoplasmic reticulum calcium ion homeostasis"/>
    <property type="evidence" value="ECO:0007669"/>
    <property type="project" value="InterPro"/>
</dbReference>
<dbReference type="RefSeq" id="XP_067713635.1">
    <property type="nucleotide sequence ID" value="XM_067857534.1"/>
</dbReference>
<keyword evidence="6" id="KW-0732">Signal</keyword>
<feature type="signal peptide" evidence="6">
    <location>
        <begin position="1"/>
        <end position="28"/>
    </location>
</feature>
<feature type="transmembrane region" description="Helical" evidence="5">
    <location>
        <begin position="108"/>
        <end position="126"/>
    </location>
</feature>
<feature type="chain" id="PRO_5043786252" evidence="6">
    <location>
        <begin position="29"/>
        <end position="399"/>
    </location>
</feature>